<proteinExistence type="evidence at transcript level"/>
<evidence type="ECO:0008006" key="2">
    <source>
        <dbReference type="Google" id="ProtNLM"/>
    </source>
</evidence>
<accession>G3MT94</accession>
<evidence type="ECO:0000313" key="1">
    <source>
        <dbReference type="EMBL" id="AEO36712.1"/>
    </source>
</evidence>
<dbReference type="Gene3D" id="2.40.128.20">
    <property type="match status" value="1"/>
</dbReference>
<organism evidence="1">
    <name type="scientific">Amblyomma maculatum</name>
    <name type="common">Gulf Coast tick</name>
    <dbReference type="NCBI Taxonomy" id="34609"/>
    <lineage>
        <taxon>Eukaryota</taxon>
        <taxon>Metazoa</taxon>
        <taxon>Ecdysozoa</taxon>
        <taxon>Arthropoda</taxon>
        <taxon>Chelicerata</taxon>
        <taxon>Arachnida</taxon>
        <taxon>Acari</taxon>
        <taxon>Parasitiformes</taxon>
        <taxon>Ixodida</taxon>
        <taxon>Ixodoidea</taxon>
        <taxon>Ixodidae</taxon>
        <taxon>Amblyomminae</taxon>
        <taxon>Amblyomma</taxon>
    </lineage>
</organism>
<sequence>MLTRFATSSMQMLESDVVRLCAFSIILAVFVGYETPAEATATRNLKSTKGAHPNIYKVLNTSRRLWLYQRTETNKFTEPKYAPNVMFTETCIFIKKINISETKYHFWEKMDVNGQAISNHYIGMFDLKPPGPPSSMDVSDLSAKNRNPFLRMTLKYTGQGCSIFEVFRLGKSDKKESNRRPKCEMYIRNHNGRISPPEDCTNFYETHCRRHVHTPYSSSCLTPTES</sequence>
<dbReference type="InterPro" id="IPR012674">
    <property type="entry name" value="Calycin"/>
</dbReference>
<name>G3MT94_AMBMU</name>
<dbReference type="EMBL" id="JO845095">
    <property type="protein sequence ID" value="AEO36712.1"/>
    <property type="molecule type" value="mRNA"/>
</dbReference>
<protein>
    <recommendedName>
        <fullName evidence="2">Lipocalin/cytosolic fatty-acid binding domain-containing protein</fullName>
    </recommendedName>
</protein>
<dbReference type="AlphaFoldDB" id="G3MT94"/>
<dbReference type="SUPFAM" id="SSF50814">
    <property type="entry name" value="Lipocalins"/>
    <property type="match status" value="1"/>
</dbReference>
<reference evidence="1" key="1">
    <citation type="journal article" date="2011" name="PLoS ONE">
        <title>A deep insight into the sialotranscriptome of the gulf coast tick, Amblyomma maculatum.</title>
        <authorList>
            <person name="Karim S."/>
            <person name="Singh P."/>
            <person name="Ribeiro J.M."/>
        </authorList>
    </citation>
    <scope>NUCLEOTIDE SEQUENCE</scope>
    <source>
        <tissue evidence="1">Salivary gland</tissue>
    </source>
</reference>